<dbReference type="PANTHER" id="PTHR31544:SF4">
    <property type="entry name" value="GAMMA-GLUTAMYLCYCLOTRANSFERASE-RELATED"/>
    <property type="match status" value="1"/>
</dbReference>
<evidence type="ECO:0000313" key="6">
    <source>
        <dbReference type="Proteomes" id="UP001465976"/>
    </source>
</evidence>
<evidence type="ECO:0000313" key="5">
    <source>
        <dbReference type="EMBL" id="KAL0566284.1"/>
    </source>
</evidence>
<dbReference type="PANTHER" id="PTHR31544">
    <property type="entry name" value="AIG2-LIKE PROTEIN D"/>
    <property type="match status" value="1"/>
</dbReference>
<evidence type="ECO:0000256" key="2">
    <source>
        <dbReference type="ARBA" id="ARBA00022679"/>
    </source>
</evidence>
<dbReference type="EMBL" id="JBAHYK010001947">
    <property type="protein sequence ID" value="KAL0566284.1"/>
    <property type="molecule type" value="Genomic_DNA"/>
</dbReference>
<evidence type="ECO:0000256" key="1">
    <source>
        <dbReference type="ARBA" id="ARBA00008861"/>
    </source>
</evidence>
<dbReference type="Proteomes" id="UP001465976">
    <property type="component" value="Unassembled WGS sequence"/>
</dbReference>
<name>A0ABR3ETQ3_9AGAR</name>
<reference evidence="5 6" key="1">
    <citation type="submission" date="2024-02" db="EMBL/GenBank/DDBJ databases">
        <title>A draft genome for the cacao thread blight pathogen Marasmius crinis-equi.</title>
        <authorList>
            <person name="Cohen S.P."/>
            <person name="Baruah I.K."/>
            <person name="Amoako-Attah I."/>
            <person name="Bukari Y."/>
            <person name="Meinhardt L.W."/>
            <person name="Bailey B.A."/>
        </authorList>
    </citation>
    <scope>NUCLEOTIDE SEQUENCE [LARGE SCALE GENOMIC DNA]</scope>
    <source>
        <strain evidence="5 6">GH-76</strain>
    </source>
</reference>
<dbReference type="SUPFAM" id="SSF110857">
    <property type="entry name" value="Gamma-glutamyl cyclotransferase-like"/>
    <property type="match status" value="1"/>
</dbReference>
<dbReference type="Gene3D" id="3.10.490.10">
    <property type="entry name" value="Gamma-glutamyl cyclotransferase-like"/>
    <property type="match status" value="1"/>
</dbReference>
<gene>
    <name evidence="5" type="ORF">V5O48_015732</name>
</gene>
<evidence type="ECO:0000256" key="3">
    <source>
        <dbReference type="ARBA" id="ARBA00030602"/>
    </source>
</evidence>
<dbReference type="Pfam" id="PF06094">
    <property type="entry name" value="GGACT"/>
    <property type="match status" value="1"/>
</dbReference>
<organism evidence="5 6">
    <name type="scientific">Marasmius crinis-equi</name>
    <dbReference type="NCBI Taxonomy" id="585013"/>
    <lineage>
        <taxon>Eukaryota</taxon>
        <taxon>Fungi</taxon>
        <taxon>Dikarya</taxon>
        <taxon>Basidiomycota</taxon>
        <taxon>Agaricomycotina</taxon>
        <taxon>Agaricomycetes</taxon>
        <taxon>Agaricomycetidae</taxon>
        <taxon>Agaricales</taxon>
        <taxon>Marasmiineae</taxon>
        <taxon>Marasmiaceae</taxon>
        <taxon>Marasmius</taxon>
    </lineage>
</organism>
<dbReference type="InterPro" id="IPR036568">
    <property type="entry name" value="GGCT-like_sf"/>
</dbReference>
<dbReference type="InterPro" id="IPR013024">
    <property type="entry name" value="GGCT-like"/>
</dbReference>
<dbReference type="InterPro" id="IPR045038">
    <property type="entry name" value="AIG2-like"/>
</dbReference>
<evidence type="ECO:0000259" key="4">
    <source>
        <dbReference type="Pfam" id="PF06094"/>
    </source>
</evidence>
<comment type="similarity">
    <text evidence="1">Belongs to the gamma-glutamylcyclotransferase family.</text>
</comment>
<feature type="domain" description="Gamma-glutamylcyclotransferase AIG2-like" evidence="4">
    <location>
        <begin position="14"/>
        <end position="123"/>
    </location>
</feature>
<comment type="caution">
    <text evidence="5">The sequence shown here is derived from an EMBL/GenBank/DDBJ whole genome shotgun (WGS) entry which is preliminary data.</text>
</comment>
<protein>
    <recommendedName>
        <fullName evidence="3">Putative gamma-glutamylcyclotransferase</fullName>
    </recommendedName>
</protein>
<keyword evidence="6" id="KW-1185">Reference proteome</keyword>
<sequence length="135" mass="15695">MTRYSDNDMTSKLLFFYGTLRLPHVLKEVLNLEETPTLLDASIRGFTLRMWGPYPALVRAEDTATATTIKGKTWSVHEERHLQRLVQYETENYRLAKVDIIMEDTSTTPGYTFVWNSYPEELEDGCFDESQFKAT</sequence>
<keyword evidence="2" id="KW-0808">Transferase</keyword>
<dbReference type="CDD" id="cd06661">
    <property type="entry name" value="GGCT_like"/>
    <property type="match status" value="1"/>
</dbReference>
<proteinExistence type="inferred from homology"/>
<dbReference type="InterPro" id="IPR009288">
    <property type="entry name" value="AIG2-like_dom"/>
</dbReference>
<accession>A0ABR3ETQ3</accession>